<evidence type="ECO:0000256" key="1">
    <source>
        <dbReference type="SAM" id="Phobius"/>
    </source>
</evidence>
<protein>
    <submittedName>
        <fullName evidence="2">Uncharacterized protein</fullName>
    </submittedName>
</protein>
<keyword evidence="1" id="KW-0812">Transmembrane</keyword>
<keyword evidence="1" id="KW-1133">Transmembrane helix</keyword>
<gene>
    <name evidence="2" type="ORF">SAMN04488132_103436</name>
</gene>
<evidence type="ECO:0000313" key="3">
    <source>
        <dbReference type="Proteomes" id="UP000190888"/>
    </source>
</evidence>
<dbReference type="STRING" id="413434.SAMN04488132_103436"/>
<name>A0A1T4ML75_9BACT</name>
<keyword evidence="1" id="KW-0472">Membrane</keyword>
<proteinExistence type="predicted"/>
<reference evidence="2 3" key="1">
    <citation type="submission" date="2017-02" db="EMBL/GenBank/DDBJ databases">
        <authorList>
            <person name="Peterson S.W."/>
        </authorList>
    </citation>
    <scope>NUCLEOTIDE SEQUENCE [LARGE SCALE GENOMIC DNA]</scope>
    <source>
        <strain evidence="2 3">DSM 22335</strain>
    </source>
</reference>
<keyword evidence="3" id="KW-1185">Reference proteome</keyword>
<dbReference type="OrthoDB" id="9907726at2"/>
<feature type="transmembrane region" description="Helical" evidence="1">
    <location>
        <begin position="20"/>
        <end position="40"/>
    </location>
</feature>
<evidence type="ECO:0000313" key="2">
    <source>
        <dbReference type="EMBL" id="SJZ67631.1"/>
    </source>
</evidence>
<dbReference type="AlphaFoldDB" id="A0A1T4ML75"/>
<organism evidence="2 3">
    <name type="scientific">Sediminibacterium ginsengisoli</name>
    <dbReference type="NCBI Taxonomy" id="413434"/>
    <lineage>
        <taxon>Bacteria</taxon>
        <taxon>Pseudomonadati</taxon>
        <taxon>Bacteroidota</taxon>
        <taxon>Chitinophagia</taxon>
        <taxon>Chitinophagales</taxon>
        <taxon>Chitinophagaceae</taxon>
        <taxon>Sediminibacterium</taxon>
    </lineage>
</organism>
<dbReference type="Proteomes" id="UP000190888">
    <property type="component" value="Unassembled WGS sequence"/>
</dbReference>
<dbReference type="RefSeq" id="WP_139367048.1">
    <property type="nucleotide sequence ID" value="NZ_FUWH01000003.1"/>
</dbReference>
<accession>A0A1T4ML75</accession>
<dbReference type="EMBL" id="FUWH01000003">
    <property type="protein sequence ID" value="SJZ67631.1"/>
    <property type="molecule type" value="Genomic_DNA"/>
</dbReference>
<sequence length="201" mass="23498">MPYMLQTQPDAGMDIVEKVVLILAGVLLTTLFQFVSSLLTRRSDKSLKHKDQLKLLSSELEDLTRHCIANLQVLKSFDLSKGIPSSLHLQKMKIMESSILFSPDTFQIISSDYTRFINRLRLEIRNINLEIDYLLNYKQRQDFKPEVFQQYTDYLVSKMETTITMLPERLRDLTVVNEAIVDRIKAHKEENAKTLRKIIYD</sequence>